<keyword evidence="5 9" id="KW-0808">Transferase</keyword>
<gene>
    <name evidence="13" type="primary">ogt</name>
    <name evidence="12" type="ORF">AS188_02455</name>
    <name evidence="13" type="ORF">KFL01_16980</name>
</gene>
<evidence type="ECO:0000256" key="4">
    <source>
        <dbReference type="ARBA" id="ARBA00022603"/>
    </source>
</evidence>
<keyword evidence="15" id="KW-1185">Reference proteome</keyword>
<dbReference type="GO" id="GO:0003908">
    <property type="term" value="F:methylated-DNA-[protein]-cysteine S-methyltransferase activity"/>
    <property type="evidence" value="ECO:0007669"/>
    <property type="project" value="UniProtKB-UniRule"/>
</dbReference>
<evidence type="ECO:0000259" key="10">
    <source>
        <dbReference type="Pfam" id="PF01035"/>
    </source>
</evidence>
<dbReference type="Pfam" id="PF01035">
    <property type="entry name" value="DNA_binding_1"/>
    <property type="match status" value="1"/>
</dbReference>
<evidence type="ECO:0000256" key="5">
    <source>
        <dbReference type="ARBA" id="ARBA00022679"/>
    </source>
</evidence>
<dbReference type="AlphaFoldDB" id="A0A0U3HTY8"/>
<keyword evidence="6 9" id="KW-0227">DNA damage</keyword>
<evidence type="ECO:0000256" key="6">
    <source>
        <dbReference type="ARBA" id="ARBA00022763"/>
    </source>
</evidence>
<dbReference type="EMBL" id="CP013254">
    <property type="protein sequence ID" value="ALU38799.1"/>
    <property type="molecule type" value="Genomic_DNA"/>
</dbReference>
<protein>
    <recommendedName>
        <fullName evidence="9">Methylated-DNA--protein-cysteine methyltransferase</fullName>
        <ecNumber evidence="9">2.1.1.63</ecNumber>
    </recommendedName>
    <alternativeName>
        <fullName evidence="9">6-O-methylguanine-DNA methyltransferase</fullName>
        <shortName evidence="9">MGMT</shortName>
    </alternativeName>
    <alternativeName>
        <fullName evidence="9">O-6-methylguanine-DNA-alkyltransferase</fullName>
    </alternativeName>
</protein>
<dbReference type="InterPro" id="IPR008332">
    <property type="entry name" value="MethylG_MeTrfase_N"/>
</dbReference>
<dbReference type="PANTHER" id="PTHR10815">
    <property type="entry name" value="METHYLATED-DNA--PROTEIN-CYSTEINE METHYLTRANSFERASE"/>
    <property type="match status" value="1"/>
</dbReference>
<dbReference type="InterPro" id="IPR036631">
    <property type="entry name" value="MGMT_N_sf"/>
</dbReference>
<feature type="active site" description="Nucleophile; methyl group acceptor" evidence="9">
    <location>
        <position position="141"/>
    </location>
</feature>
<dbReference type="SUPFAM" id="SSF46767">
    <property type="entry name" value="Methylated DNA-protein cysteine methyltransferase, C-terminal domain"/>
    <property type="match status" value="1"/>
</dbReference>
<keyword evidence="4 9" id="KW-0489">Methyltransferase</keyword>
<comment type="subcellular location">
    <subcellularLocation>
        <location evidence="9">Cytoplasm</location>
    </subcellularLocation>
</comment>
<comment type="catalytic activity">
    <reaction evidence="1 9">
        <text>a 4-O-methyl-thymidine in DNA + L-cysteinyl-[protein] = a thymidine in DNA + S-methyl-L-cysteinyl-[protein]</text>
        <dbReference type="Rhea" id="RHEA:53428"/>
        <dbReference type="Rhea" id="RHEA-COMP:10131"/>
        <dbReference type="Rhea" id="RHEA-COMP:10132"/>
        <dbReference type="Rhea" id="RHEA-COMP:13555"/>
        <dbReference type="Rhea" id="RHEA-COMP:13556"/>
        <dbReference type="ChEBI" id="CHEBI:29950"/>
        <dbReference type="ChEBI" id="CHEBI:82612"/>
        <dbReference type="ChEBI" id="CHEBI:137386"/>
        <dbReference type="ChEBI" id="CHEBI:137387"/>
        <dbReference type="EC" id="2.1.1.63"/>
    </reaction>
</comment>
<evidence type="ECO:0000256" key="3">
    <source>
        <dbReference type="ARBA" id="ARBA00022490"/>
    </source>
</evidence>
<dbReference type="Gene3D" id="3.30.160.70">
    <property type="entry name" value="Methylated DNA-protein cysteine methyltransferase domain"/>
    <property type="match status" value="1"/>
</dbReference>
<reference evidence="12 14" key="1">
    <citation type="submission" date="2015-11" db="EMBL/GenBank/DDBJ databases">
        <title>Complete Genome Sequence of Kocuria flava strain HO-9041.</title>
        <authorList>
            <person name="Zhou M."/>
            <person name="Dai J."/>
        </authorList>
    </citation>
    <scope>NUCLEOTIDE SEQUENCE [LARGE SCALE GENOMIC DNA]</scope>
    <source>
        <strain evidence="12 14">HO-9041</strain>
    </source>
</reference>
<evidence type="ECO:0000256" key="2">
    <source>
        <dbReference type="ARBA" id="ARBA00008711"/>
    </source>
</evidence>
<feature type="domain" description="Methylguanine DNA methyltransferase ribonuclease-like" evidence="11">
    <location>
        <begin position="18"/>
        <end position="81"/>
    </location>
</feature>
<dbReference type="HAMAP" id="MF_00772">
    <property type="entry name" value="OGT"/>
    <property type="match status" value="1"/>
</dbReference>
<dbReference type="CDD" id="cd06445">
    <property type="entry name" value="ATase"/>
    <property type="match status" value="1"/>
</dbReference>
<dbReference type="KEGG" id="kfv:AS188_02455"/>
<evidence type="ECO:0000313" key="14">
    <source>
        <dbReference type="Proteomes" id="UP000057181"/>
    </source>
</evidence>
<dbReference type="Proteomes" id="UP000057181">
    <property type="component" value="Chromosome"/>
</dbReference>
<dbReference type="PANTHER" id="PTHR10815:SF5">
    <property type="entry name" value="METHYLATED-DNA--PROTEIN-CYSTEINE METHYLTRANSFERASE"/>
    <property type="match status" value="1"/>
</dbReference>
<dbReference type="GO" id="GO:0032259">
    <property type="term" value="P:methylation"/>
    <property type="evidence" value="ECO:0007669"/>
    <property type="project" value="UniProtKB-KW"/>
</dbReference>
<evidence type="ECO:0000256" key="8">
    <source>
        <dbReference type="ARBA" id="ARBA00049348"/>
    </source>
</evidence>
<dbReference type="InterPro" id="IPR023546">
    <property type="entry name" value="MGMT"/>
</dbReference>
<comment type="similarity">
    <text evidence="2 9">Belongs to the MGMT family.</text>
</comment>
<dbReference type="STRING" id="446860.AS188_02455"/>
<dbReference type="GO" id="GO:0005737">
    <property type="term" value="C:cytoplasm"/>
    <property type="evidence" value="ECO:0007669"/>
    <property type="project" value="UniProtKB-SubCell"/>
</dbReference>
<evidence type="ECO:0000313" key="15">
    <source>
        <dbReference type="Proteomes" id="UP000321155"/>
    </source>
</evidence>
<dbReference type="EC" id="2.1.1.63" evidence="9"/>
<dbReference type="OrthoDB" id="9802228at2"/>
<name>A0A0U3HTY8_9MICC</name>
<evidence type="ECO:0000313" key="13">
    <source>
        <dbReference type="EMBL" id="GEO92392.1"/>
    </source>
</evidence>
<dbReference type="Pfam" id="PF02870">
    <property type="entry name" value="Methyltransf_1N"/>
    <property type="match status" value="1"/>
</dbReference>
<comment type="catalytic activity">
    <reaction evidence="8 9">
        <text>a 6-O-methyl-2'-deoxyguanosine in DNA + L-cysteinyl-[protein] = S-methyl-L-cysteinyl-[protein] + a 2'-deoxyguanosine in DNA</text>
        <dbReference type="Rhea" id="RHEA:24000"/>
        <dbReference type="Rhea" id="RHEA-COMP:10131"/>
        <dbReference type="Rhea" id="RHEA-COMP:10132"/>
        <dbReference type="Rhea" id="RHEA-COMP:11367"/>
        <dbReference type="Rhea" id="RHEA-COMP:11368"/>
        <dbReference type="ChEBI" id="CHEBI:29950"/>
        <dbReference type="ChEBI" id="CHEBI:82612"/>
        <dbReference type="ChEBI" id="CHEBI:85445"/>
        <dbReference type="ChEBI" id="CHEBI:85448"/>
        <dbReference type="EC" id="2.1.1.63"/>
    </reaction>
</comment>
<feature type="domain" description="Methylated-DNA-[protein]-cysteine S-methyltransferase DNA binding" evidence="10">
    <location>
        <begin position="90"/>
        <end position="170"/>
    </location>
</feature>
<dbReference type="InterPro" id="IPR014048">
    <property type="entry name" value="MethylDNA_cys_MeTrfase_DNA-bd"/>
</dbReference>
<keyword evidence="7 9" id="KW-0234">DNA repair</keyword>
<evidence type="ECO:0000256" key="9">
    <source>
        <dbReference type="HAMAP-Rule" id="MF_00772"/>
    </source>
</evidence>
<dbReference type="NCBIfam" id="TIGR00589">
    <property type="entry name" value="ogt"/>
    <property type="match status" value="1"/>
</dbReference>
<evidence type="ECO:0000259" key="11">
    <source>
        <dbReference type="Pfam" id="PF02870"/>
    </source>
</evidence>
<dbReference type="SUPFAM" id="SSF53155">
    <property type="entry name" value="Methylated DNA-protein cysteine methyltransferase domain"/>
    <property type="match status" value="1"/>
</dbReference>
<evidence type="ECO:0000313" key="12">
    <source>
        <dbReference type="EMBL" id="ALU38799.1"/>
    </source>
</evidence>
<dbReference type="Gene3D" id="1.10.10.10">
    <property type="entry name" value="Winged helix-like DNA-binding domain superfamily/Winged helix DNA-binding domain"/>
    <property type="match status" value="1"/>
</dbReference>
<reference evidence="13 15" key="2">
    <citation type="submission" date="2019-07" db="EMBL/GenBank/DDBJ databases">
        <title>Whole genome shotgun sequence of Kocuria flava NBRC 107626.</title>
        <authorList>
            <person name="Hosoyama A."/>
            <person name="Uohara A."/>
            <person name="Ohji S."/>
            <person name="Ichikawa N."/>
        </authorList>
    </citation>
    <scope>NUCLEOTIDE SEQUENCE [LARGE SCALE GENOMIC DNA]</scope>
    <source>
        <strain evidence="13 15">NBRC 107626</strain>
    </source>
</reference>
<dbReference type="InterPro" id="IPR001497">
    <property type="entry name" value="MethylDNA_cys_MeTrfase_AS"/>
</dbReference>
<evidence type="ECO:0000256" key="7">
    <source>
        <dbReference type="ARBA" id="ARBA00023204"/>
    </source>
</evidence>
<dbReference type="PROSITE" id="PS00374">
    <property type="entry name" value="MGMT"/>
    <property type="match status" value="1"/>
</dbReference>
<comment type="function">
    <text evidence="9">Involved in the cellular defense against the biological effects of O6-methylguanine (O6-MeG) and O4-methylthymine (O4-MeT) in DNA. Repairs the methylated nucleobase in DNA by stoichiometrically transferring the methyl group to a cysteine residue in the enzyme. This is a suicide reaction: the enzyme is irreversibly inactivated.</text>
</comment>
<evidence type="ECO:0000256" key="1">
    <source>
        <dbReference type="ARBA" id="ARBA00001286"/>
    </source>
</evidence>
<dbReference type="FunFam" id="1.10.10.10:FF:000214">
    <property type="entry name" value="Methylated-DNA--protein-cysteine methyltransferase"/>
    <property type="match status" value="1"/>
</dbReference>
<dbReference type="InterPro" id="IPR036217">
    <property type="entry name" value="MethylDNA_cys_MeTrfase_DNAb"/>
</dbReference>
<dbReference type="Proteomes" id="UP000321155">
    <property type="component" value="Unassembled WGS sequence"/>
</dbReference>
<dbReference type="RefSeq" id="WP_058857511.1">
    <property type="nucleotide sequence ID" value="NZ_BJZR01000042.1"/>
</dbReference>
<dbReference type="GO" id="GO:0006307">
    <property type="term" value="P:DNA alkylation repair"/>
    <property type="evidence" value="ECO:0007669"/>
    <property type="project" value="UniProtKB-UniRule"/>
</dbReference>
<comment type="miscellaneous">
    <text evidence="9">This enzyme catalyzes only one turnover and therefore is not strictly catalytic. According to one definition, an enzyme is a biocatalyst that acts repeatedly and over many reaction cycles.</text>
</comment>
<sequence>MGLTLRPGTGAPSTGRRHALVDSPIGPLALVDEDGALAALSVEGARQGPVPASFGPRDDDALPHVRAQLDEYFAGRLTEFEADVVLHGTPFQQRVWRALAGVGYGTTATYGRIAREIGAPRAAQAVGAANGRNPVSLLVPCHRVVGAGGRLTGYAGGMARKEFLLRLEGALL</sequence>
<dbReference type="EMBL" id="BJZR01000042">
    <property type="protein sequence ID" value="GEO92392.1"/>
    <property type="molecule type" value="Genomic_DNA"/>
</dbReference>
<keyword evidence="3 9" id="KW-0963">Cytoplasm</keyword>
<organism evidence="12 14">
    <name type="scientific">Kocuria flava</name>
    <dbReference type="NCBI Taxonomy" id="446860"/>
    <lineage>
        <taxon>Bacteria</taxon>
        <taxon>Bacillati</taxon>
        <taxon>Actinomycetota</taxon>
        <taxon>Actinomycetes</taxon>
        <taxon>Micrococcales</taxon>
        <taxon>Micrococcaceae</taxon>
        <taxon>Kocuria</taxon>
    </lineage>
</organism>
<proteinExistence type="inferred from homology"/>
<dbReference type="InterPro" id="IPR036388">
    <property type="entry name" value="WH-like_DNA-bd_sf"/>
</dbReference>
<accession>A0A0U3HTY8</accession>